<comment type="caution">
    <text evidence="4">The sequence shown here is derived from an EMBL/GenBank/DDBJ whole genome shotgun (WGS) entry which is preliminary data.</text>
</comment>
<protein>
    <recommendedName>
        <fullName evidence="2">UPF0225 protein EZI54_14135</fullName>
    </recommendedName>
</protein>
<evidence type="ECO:0000256" key="1">
    <source>
        <dbReference type="ARBA" id="ARBA00010839"/>
    </source>
</evidence>
<dbReference type="InterPro" id="IPR032710">
    <property type="entry name" value="NTF2-like_dom_sf"/>
</dbReference>
<sequence length="154" mass="16914">MDQDQPCPCGSGTGYAKCCGPLHAGATAPSPEALMRSRFSAFVLKDATYLLKSWHPETRPGELDLSDAPDWTTLQVISSDQSGDTGTVHFRAIFREQGQWGYLEEASTFLKRDGRWLYHRGTPQQGVLKPGRNDRCPCGSGRKYKACCLNSAGQ</sequence>
<accession>A0ABY1ZIF2</accession>
<comment type="similarity">
    <text evidence="1 2">Belongs to the UPF0225 family.</text>
</comment>
<dbReference type="InterPro" id="IPR048469">
    <property type="entry name" value="YchJ-like_M"/>
</dbReference>
<evidence type="ECO:0000256" key="2">
    <source>
        <dbReference type="HAMAP-Rule" id="MF_00612"/>
    </source>
</evidence>
<reference evidence="4 5" key="1">
    <citation type="submission" date="2019-02" db="EMBL/GenBank/DDBJ databases">
        <title>Marinobacter halodurans sp. nov., a marine bacterium isolated from sea tidal flat.</title>
        <authorList>
            <person name="Yoo Y."/>
            <person name="Lee D.W."/>
            <person name="Kim B.S."/>
            <person name="Kim J.-J."/>
        </authorList>
    </citation>
    <scope>NUCLEOTIDE SEQUENCE [LARGE SCALE GENOMIC DNA]</scope>
    <source>
        <strain evidence="4 5">YJ-S3-2</strain>
    </source>
</reference>
<proteinExistence type="inferred from homology"/>
<evidence type="ECO:0000259" key="3">
    <source>
        <dbReference type="Pfam" id="PF17775"/>
    </source>
</evidence>
<organism evidence="4 5">
    <name type="scientific">Marinobacter halodurans</name>
    <dbReference type="NCBI Taxonomy" id="2528979"/>
    <lineage>
        <taxon>Bacteria</taxon>
        <taxon>Pseudomonadati</taxon>
        <taxon>Pseudomonadota</taxon>
        <taxon>Gammaproteobacteria</taxon>
        <taxon>Pseudomonadales</taxon>
        <taxon>Marinobacteraceae</taxon>
        <taxon>Marinobacter</taxon>
    </lineage>
</organism>
<feature type="domain" description="YchJ-like middle NTF2-like" evidence="3">
    <location>
        <begin position="30"/>
        <end position="121"/>
    </location>
</feature>
<gene>
    <name evidence="4" type="ORF">EZI54_14135</name>
</gene>
<dbReference type="InterPro" id="IPR004027">
    <property type="entry name" value="SEC_C_motif"/>
</dbReference>
<dbReference type="Proteomes" id="UP000313645">
    <property type="component" value="Unassembled WGS sequence"/>
</dbReference>
<evidence type="ECO:0000313" key="5">
    <source>
        <dbReference type="Proteomes" id="UP000313645"/>
    </source>
</evidence>
<dbReference type="PANTHER" id="PTHR33747">
    <property type="entry name" value="UPF0225 PROTEIN SCO1677"/>
    <property type="match status" value="1"/>
</dbReference>
<dbReference type="EMBL" id="SJDL01000022">
    <property type="protein sequence ID" value="TBW54404.1"/>
    <property type="molecule type" value="Genomic_DNA"/>
</dbReference>
<dbReference type="SUPFAM" id="SSF54427">
    <property type="entry name" value="NTF2-like"/>
    <property type="match status" value="1"/>
</dbReference>
<dbReference type="Gene3D" id="3.10.450.50">
    <property type="match status" value="1"/>
</dbReference>
<dbReference type="Pfam" id="PF02810">
    <property type="entry name" value="SEC-C"/>
    <property type="match status" value="2"/>
</dbReference>
<dbReference type="HAMAP" id="MF_00612">
    <property type="entry name" value="UPF0225"/>
    <property type="match status" value="1"/>
</dbReference>
<dbReference type="InterPro" id="IPR023006">
    <property type="entry name" value="YchJ-like"/>
</dbReference>
<dbReference type="Pfam" id="PF17775">
    <property type="entry name" value="YchJ_M-like"/>
    <property type="match status" value="1"/>
</dbReference>
<dbReference type="PANTHER" id="PTHR33747:SF1">
    <property type="entry name" value="ADENYLATE CYCLASE-ASSOCIATED CAP C-TERMINAL DOMAIN-CONTAINING PROTEIN"/>
    <property type="match status" value="1"/>
</dbReference>
<name>A0ABY1ZIF2_9GAMM</name>
<keyword evidence="5" id="KW-1185">Reference proteome</keyword>
<dbReference type="SUPFAM" id="SSF103642">
    <property type="entry name" value="Sec-C motif"/>
    <property type="match status" value="2"/>
</dbReference>
<evidence type="ECO:0000313" key="4">
    <source>
        <dbReference type="EMBL" id="TBW54404.1"/>
    </source>
</evidence>